<organism evidence="10 11">
    <name type="scientific">Handroanthus impetiginosus</name>
    <dbReference type="NCBI Taxonomy" id="429701"/>
    <lineage>
        <taxon>Eukaryota</taxon>
        <taxon>Viridiplantae</taxon>
        <taxon>Streptophyta</taxon>
        <taxon>Embryophyta</taxon>
        <taxon>Tracheophyta</taxon>
        <taxon>Spermatophyta</taxon>
        <taxon>Magnoliopsida</taxon>
        <taxon>eudicotyledons</taxon>
        <taxon>Gunneridae</taxon>
        <taxon>Pentapetalae</taxon>
        <taxon>asterids</taxon>
        <taxon>lamiids</taxon>
        <taxon>Lamiales</taxon>
        <taxon>Bignoniaceae</taxon>
        <taxon>Crescentiina</taxon>
        <taxon>Tabebuia alliance</taxon>
        <taxon>Handroanthus</taxon>
    </lineage>
</organism>
<feature type="domain" description="Wall-associated receptor kinase C-terminal" evidence="9">
    <location>
        <begin position="171"/>
        <end position="246"/>
    </location>
</feature>
<feature type="signal peptide" evidence="7">
    <location>
        <begin position="1"/>
        <end position="26"/>
    </location>
</feature>
<dbReference type="STRING" id="429701.A0A2G9HFJ2"/>
<dbReference type="EC" id="2.7.11.1" evidence="2"/>
<evidence type="ECO:0000313" key="11">
    <source>
        <dbReference type="Proteomes" id="UP000231279"/>
    </source>
</evidence>
<dbReference type="Pfam" id="PF13947">
    <property type="entry name" value="GUB_WAK_bind"/>
    <property type="match status" value="1"/>
</dbReference>
<proteinExistence type="predicted"/>
<dbReference type="AlphaFoldDB" id="A0A2G9HFJ2"/>
<comment type="caution">
    <text evidence="10">The sequence shown here is derived from an EMBL/GenBank/DDBJ whole genome shotgun (WGS) entry which is preliminary data.</text>
</comment>
<dbReference type="GO" id="GO:0004674">
    <property type="term" value="F:protein serine/threonine kinase activity"/>
    <property type="evidence" value="ECO:0007669"/>
    <property type="project" value="UniProtKB-EC"/>
</dbReference>
<evidence type="ECO:0000256" key="3">
    <source>
        <dbReference type="ARBA" id="ARBA00022729"/>
    </source>
</evidence>
<evidence type="ECO:0000256" key="7">
    <source>
        <dbReference type="SAM" id="SignalP"/>
    </source>
</evidence>
<comment type="catalytic activity">
    <reaction evidence="6">
        <text>L-seryl-[protein] + ATP = O-phospho-L-seryl-[protein] + ADP + H(+)</text>
        <dbReference type="Rhea" id="RHEA:17989"/>
        <dbReference type="Rhea" id="RHEA-COMP:9863"/>
        <dbReference type="Rhea" id="RHEA-COMP:11604"/>
        <dbReference type="ChEBI" id="CHEBI:15378"/>
        <dbReference type="ChEBI" id="CHEBI:29999"/>
        <dbReference type="ChEBI" id="CHEBI:30616"/>
        <dbReference type="ChEBI" id="CHEBI:83421"/>
        <dbReference type="ChEBI" id="CHEBI:456216"/>
        <dbReference type="EC" id="2.7.11.1"/>
    </reaction>
</comment>
<evidence type="ECO:0000256" key="4">
    <source>
        <dbReference type="ARBA" id="ARBA00023180"/>
    </source>
</evidence>
<comment type="catalytic activity">
    <reaction evidence="5">
        <text>L-threonyl-[protein] + ATP = O-phospho-L-threonyl-[protein] + ADP + H(+)</text>
        <dbReference type="Rhea" id="RHEA:46608"/>
        <dbReference type="Rhea" id="RHEA-COMP:11060"/>
        <dbReference type="Rhea" id="RHEA-COMP:11605"/>
        <dbReference type="ChEBI" id="CHEBI:15378"/>
        <dbReference type="ChEBI" id="CHEBI:30013"/>
        <dbReference type="ChEBI" id="CHEBI:30616"/>
        <dbReference type="ChEBI" id="CHEBI:61977"/>
        <dbReference type="ChEBI" id="CHEBI:456216"/>
        <dbReference type="EC" id="2.7.11.1"/>
    </reaction>
</comment>
<dbReference type="InterPro" id="IPR032872">
    <property type="entry name" value="WAK_assoc_C"/>
</dbReference>
<evidence type="ECO:0000259" key="9">
    <source>
        <dbReference type="Pfam" id="PF14380"/>
    </source>
</evidence>
<comment type="subcellular location">
    <subcellularLocation>
        <location evidence="1">Membrane</location>
        <topology evidence="1">Single-pass membrane protein</topology>
    </subcellularLocation>
</comment>
<evidence type="ECO:0000256" key="5">
    <source>
        <dbReference type="ARBA" id="ARBA00047899"/>
    </source>
</evidence>
<keyword evidence="4" id="KW-0325">Glycoprotein</keyword>
<keyword evidence="11" id="KW-1185">Reference proteome</keyword>
<protein>
    <recommendedName>
        <fullName evidence="2">non-specific serine/threonine protein kinase</fullName>
        <ecNumber evidence="2">2.7.11.1</ecNumber>
    </recommendedName>
</protein>
<dbReference type="Pfam" id="PF14380">
    <property type="entry name" value="WAK_assoc"/>
    <property type="match status" value="1"/>
</dbReference>
<keyword evidence="3 7" id="KW-0732">Signal</keyword>
<dbReference type="PANTHER" id="PTHR33138">
    <property type="entry name" value="OS01G0690200 PROTEIN"/>
    <property type="match status" value="1"/>
</dbReference>
<sequence>MNKHKISTFLASLYLCIFLFIPFSKTSSVAHYQYESCVPTNCGHGPNISFPFYVPGVQESYCSYPGFELACDDKFPVLKLSENDYVVDDIFYQNRSFRVHNAAVLGLEGRGCLSRIRNTTFLPSQFDYVNSRCLHLFSSCREPLPHELSRYNVSCGNPEDGKNWTLALYDKDENLTNIAMEKCEENIVTPVEKYVNKGIVSDLEGLLRKGFMMNWTASDCSVCENSGGRCGFNATSHLFRCFCPDRPHSSSCKPGNCWGTLILPCTS</sequence>
<gene>
    <name evidence="10" type="ORF">CDL12_11072</name>
</gene>
<dbReference type="EMBL" id="NKXS01001909">
    <property type="protein sequence ID" value="PIN16276.1"/>
    <property type="molecule type" value="Genomic_DNA"/>
</dbReference>
<dbReference type="Proteomes" id="UP000231279">
    <property type="component" value="Unassembled WGS sequence"/>
</dbReference>
<dbReference type="GO" id="GO:0030247">
    <property type="term" value="F:polysaccharide binding"/>
    <property type="evidence" value="ECO:0007669"/>
    <property type="project" value="InterPro"/>
</dbReference>
<accession>A0A2G9HFJ2</accession>
<feature type="domain" description="Wall-associated receptor kinase galacturonan-binding" evidence="8">
    <location>
        <begin position="37"/>
        <end position="100"/>
    </location>
</feature>
<dbReference type="PANTHER" id="PTHR33138:SF27">
    <property type="entry name" value="WALL-ASSOCIATED RECEPTOR KINASE C-TERMINAL DOMAIN-CONTAINING PROTEIN"/>
    <property type="match status" value="1"/>
</dbReference>
<evidence type="ECO:0000256" key="6">
    <source>
        <dbReference type="ARBA" id="ARBA00048679"/>
    </source>
</evidence>
<evidence type="ECO:0000256" key="2">
    <source>
        <dbReference type="ARBA" id="ARBA00012513"/>
    </source>
</evidence>
<feature type="chain" id="PRO_5013822754" description="non-specific serine/threonine protein kinase" evidence="7">
    <location>
        <begin position="27"/>
        <end position="267"/>
    </location>
</feature>
<dbReference type="InterPro" id="IPR025287">
    <property type="entry name" value="WAK_GUB"/>
</dbReference>
<dbReference type="OrthoDB" id="1697053at2759"/>
<dbReference type="GO" id="GO:0016020">
    <property type="term" value="C:membrane"/>
    <property type="evidence" value="ECO:0007669"/>
    <property type="project" value="UniProtKB-SubCell"/>
</dbReference>
<evidence type="ECO:0000313" key="10">
    <source>
        <dbReference type="EMBL" id="PIN16276.1"/>
    </source>
</evidence>
<reference evidence="11" key="1">
    <citation type="journal article" date="2018" name="Gigascience">
        <title>Genome assembly of the Pink Ipe (Handroanthus impetiginosus, Bignoniaceae), a highly valued, ecologically keystone Neotropical timber forest tree.</title>
        <authorList>
            <person name="Silva-Junior O.B."/>
            <person name="Grattapaglia D."/>
            <person name="Novaes E."/>
            <person name="Collevatti R.G."/>
        </authorList>
    </citation>
    <scope>NUCLEOTIDE SEQUENCE [LARGE SCALE GENOMIC DNA]</scope>
    <source>
        <strain evidence="11">cv. UFG-1</strain>
    </source>
</reference>
<name>A0A2G9HFJ2_9LAMI</name>
<evidence type="ECO:0000259" key="8">
    <source>
        <dbReference type="Pfam" id="PF13947"/>
    </source>
</evidence>
<evidence type="ECO:0000256" key="1">
    <source>
        <dbReference type="ARBA" id="ARBA00004167"/>
    </source>
</evidence>